<dbReference type="OrthoDB" id="9773856at2"/>
<keyword evidence="3" id="KW-0269">Exonuclease</keyword>
<dbReference type="EMBL" id="CP037940">
    <property type="protein sequence ID" value="QBO35470.1"/>
    <property type="molecule type" value="Genomic_DNA"/>
</dbReference>
<dbReference type="InterPro" id="IPR014576">
    <property type="entry name" value="Pesterase_YhaO"/>
</dbReference>
<dbReference type="PANTHER" id="PTHR30337">
    <property type="entry name" value="COMPONENT OF ATP-DEPENDENT DSDNA EXONUCLEASE"/>
    <property type="match status" value="1"/>
</dbReference>
<dbReference type="InterPro" id="IPR004843">
    <property type="entry name" value="Calcineurin-like_PHP"/>
</dbReference>
<keyword evidence="3" id="KW-0540">Nuclease</keyword>
<feature type="domain" description="Calcineurin-like phosphoesterase" evidence="2">
    <location>
        <begin position="33"/>
        <end position="228"/>
    </location>
</feature>
<dbReference type="AlphaFoldDB" id="A0A4P6YS66"/>
<dbReference type="Gene3D" id="3.60.21.10">
    <property type="match status" value="1"/>
</dbReference>
<dbReference type="CDD" id="cd00840">
    <property type="entry name" value="MPP_Mre11_N"/>
    <property type="match status" value="1"/>
</dbReference>
<accession>A0A4P6YS66</accession>
<dbReference type="PIRSF" id="PIRSF033091">
    <property type="entry name" value="Pesterase_YhaO"/>
    <property type="match status" value="1"/>
</dbReference>
<name>A0A4P6YS66_9LACO</name>
<proteinExistence type="predicted"/>
<gene>
    <name evidence="3" type="ORF">EQG49_02865</name>
</gene>
<dbReference type="PANTHER" id="PTHR30337:SF7">
    <property type="entry name" value="PHOSPHOESTERASE"/>
    <property type="match status" value="1"/>
</dbReference>
<dbReference type="InterPro" id="IPR029052">
    <property type="entry name" value="Metallo-depent_PP-like"/>
</dbReference>
<dbReference type="InterPro" id="IPR050535">
    <property type="entry name" value="DNA_Repair-Maintenance_Comp"/>
</dbReference>
<dbReference type="InterPro" id="IPR041796">
    <property type="entry name" value="Mre11_N"/>
</dbReference>
<evidence type="ECO:0000313" key="4">
    <source>
        <dbReference type="Proteomes" id="UP000292886"/>
    </source>
</evidence>
<protein>
    <submittedName>
        <fullName evidence="3">DNA repair exonuclease</fullName>
    </submittedName>
</protein>
<reference evidence="4" key="1">
    <citation type="submission" date="2019-03" db="EMBL/GenBank/DDBJ databases">
        <title>Weissella sp. 26KH-42 Genome sequencing.</title>
        <authorList>
            <person name="Heo J."/>
            <person name="Kim S.-J."/>
            <person name="Kim J.-S."/>
            <person name="Hong S.-B."/>
            <person name="Kwon S.-W."/>
        </authorList>
    </citation>
    <scope>NUCLEOTIDE SEQUENCE [LARGE SCALE GENOMIC DNA]</scope>
    <source>
        <strain evidence="4">26KH-42</strain>
    </source>
</reference>
<dbReference type="GO" id="GO:0004527">
    <property type="term" value="F:exonuclease activity"/>
    <property type="evidence" value="ECO:0007669"/>
    <property type="project" value="UniProtKB-KW"/>
</dbReference>
<dbReference type="KEGG" id="wei:EQG49_02865"/>
<sequence>MANHKYVAELSVFSYTKYNEQTFKNQRKRGNLMKFIHAADVHLGNPFNGLQNMPIELLNRVQEATTTAFERMIDDALSQRVDFVLLPGDLFDSANQSVTTLDFLGEQFERLYTAKIPVYLSYGNHDFMADSLAKLPWPANVHVFGTAITTEKLVLADGTTVAITGFSYPQRHLATDMAIEFPLKQTEDFQIGMYHGTVGGNDASYAATSVTELLAKHYDYWALGHIHKRQVLHEHPTISYSGNIQGHNEKETGAKGYLLVKSENGELLPVFIPVAPIIWEQLTVDVVGIKNQGDLVATISAKLVTLIRPELQIFTVTLIGIESLSDVMRVRIDDGTTTYQVNQQLITKQDVVWVNGIIAVADVVQPQIMSLDNSYWEKAASEVFNASNIHQIGLKNLPDTFITSHFDDPAVLSQLQQRARQLMNATIHGEVTDED</sequence>
<evidence type="ECO:0000313" key="3">
    <source>
        <dbReference type="EMBL" id="QBO35470.1"/>
    </source>
</evidence>
<dbReference type="Pfam" id="PF00149">
    <property type="entry name" value="Metallophos"/>
    <property type="match status" value="1"/>
</dbReference>
<evidence type="ECO:0000256" key="1">
    <source>
        <dbReference type="ARBA" id="ARBA00022801"/>
    </source>
</evidence>
<keyword evidence="4" id="KW-1185">Reference proteome</keyword>
<organism evidence="3 4">
    <name type="scientific">Periweissella cryptocerci</name>
    <dbReference type="NCBI Taxonomy" id="2506420"/>
    <lineage>
        <taxon>Bacteria</taxon>
        <taxon>Bacillati</taxon>
        <taxon>Bacillota</taxon>
        <taxon>Bacilli</taxon>
        <taxon>Lactobacillales</taxon>
        <taxon>Lactobacillaceae</taxon>
        <taxon>Periweissella</taxon>
    </lineage>
</organism>
<evidence type="ECO:0000259" key="2">
    <source>
        <dbReference type="Pfam" id="PF00149"/>
    </source>
</evidence>
<dbReference type="Proteomes" id="UP000292886">
    <property type="component" value="Chromosome"/>
</dbReference>
<dbReference type="SUPFAM" id="SSF56300">
    <property type="entry name" value="Metallo-dependent phosphatases"/>
    <property type="match status" value="1"/>
</dbReference>
<keyword evidence="1" id="KW-0378">Hydrolase</keyword>